<name>A0A6A6RYU2_9PLEO</name>
<accession>A0A6A6RYU2</accession>
<organism evidence="1 2">
    <name type="scientific">Massarina eburnea CBS 473.64</name>
    <dbReference type="NCBI Taxonomy" id="1395130"/>
    <lineage>
        <taxon>Eukaryota</taxon>
        <taxon>Fungi</taxon>
        <taxon>Dikarya</taxon>
        <taxon>Ascomycota</taxon>
        <taxon>Pezizomycotina</taxon>
        <taxon>Dothideomycetes</taxon>
        <taxon>Pleosporomycetidae</taxon>
        <taxon>Pleosporales</taxon>
        <taxon>Massarineae</taxon>
        <taxon>Massarinaceae</taxon>
        <taxon>Massarina</taxon>
    </lineage>
</organism>
<proteinExistence type="predicted"/>
<dbReference type="AlphaFoldDB" id="A0A6A6RYU2"/>
<reference evidence="1" key="1">
    <citation type="journal article" date="2020" name="Stud. Mycol.">
        <title>101 Dothideomycetes genomes: a test case for predicting lifestyles and emergence of pathogens.</title>
        <authorList>
            <person name="Haridas S."/>
            <person name="Albert R."/>
            <person name="Binder M."/>
            <person name="Bloem J."/>
            <person name="Labutti K."/>
            <person name="Salamov A."/>
            <person name="Andreopoulos B."/>
            <person name="Baker S."/>
            <person name="Barry K."/>
            <person name="Bills G."/>
            <person name="Bluhm B."/>
            <person name="Cannon C."/>
            <person name="Castanera R."/>
            <person name="Culley D."/>
            <person name="Daum C."/>
            <person name="Ezra D."/>
            <person name="Gonzalez J."/>
            <person name="Henrissat B."/>
            <person name="Kuo A."/>
            <person name="Liang C."/>
            <person name="Lipzen A."/>
            <person name="Lutzoni F."/>
            <person name="Magnuson J."/>
            <person name="Mondo S."/>
            <person name="Nolan M."/>
            <person name="Ohm R."/>
            <person name="Pangilinan J."/>
            <person name="Park H.-J."/>
            <person name="Ramirez L."/>
            <person name="Alfaro M."/>
            <person name="Sun H."/>
            <person name="Tritt A."/>
            <person name="Yoshinaga Y."/>
            <person name="Zwiers L.-H."/>
            <person name="Turgeon B."/>
            <person name="Goodwin S."/>
            <person name="Spatafora J."/>
            <person name="Crous P."/>
            <person name="Grigoriev I."/>
        </authorList>
    </citation>
    <scope>NUCLEOTIDE SEQUENCE</scope>
    <source>
        <strain evidence="1">CBS 473.64</strain>
    </source>
</reference>
<gene>
    <name evidence="1" type="ORF">P280DRAFT_325362</name>
</gene>
<sequence>MGRERTTEWVKKQLLVVLVSIFSWFLVVRETAFLELLHRRDIQLPSTVHDTGKYLLPCAESILMCRVQYKLYHVYSGNRIDCFLFCKELLTNKTILKSRAGELFSIDYLILQERRGELLYAT</sequence>
<keyword evidence="2" id="KW-1185">Reference proteome</keyword>
<dbReference type="EMBL" id="MU006784">
    <property type="protein sequence ID" value="KAF2640706.1"/>
    <property type="molecule type" value="Genomic_DNA"/>
</dbReference>
<evidence type="ECO:0000313" key="1">
    <source>
        <dbReference type="EMBL" id="KAF2640706.1"/>
    </source>
</evidence>
<evidence type="ECO:0000313" key="2">
    <source>
        <dbReference type="Proteomes" id="UP000799753"/>
    </source>
</evidence>
<dbReference type="Proteomes" id="UP000799753">
    <property type="component" value="Unassembled WGS sequence"/>
</dbReference>
<protein>
    <submittedName>
        <fullName evidence="1">Uncharacterized protein</fullName>
    </submittedName>
</protein>